<dbReference type="Proteomes" id="UP000299102">
    <property type="component" value="Unassembled WGS sequence"/>
</dbReference>
<protein>
    <submittedName>
        <fullName evidence="1">Uncharacterized protein</fullName>
    </submittedName>
</protein>
<evidence type="ECO:0000313" key="2">
    <source>
        <dbReference type="Proteomes" id="UP000299102"/>
    </source>
</evidence>
<evidence type="ECO:0000313" key="1">
    <source>
        <dbReference type="EMBL" id="GBP00123.1"/>
    </source>
</evidence>
<sequence length="126" mass="13708">MAKVQLELLPSPTSILLYLYEAKHVSDIQFVTHHETVASEPSRVNHESGCKNTYLLHNTVIGAAQLRRRRQRSGPRAICVRVRAAGYLAGPASAQMAIVSAGAPGRILVTRRAPGAHAHTHTHMSN</sequence>
<dbReference type="EMBL" id="BGZK01003334">
    <property type="protein sequence ID" value="GBP00123.1"/>
    <property type="molecule type" value="Genomic_DNA"/>
</dbReference>
<comment type="caution">
    <text evidence="1">The sequence shown here is derived from an EMBL/GenBank/DDBJ whole genome shotgun (WGS) entry which is preliminary data.</text>
</comment>
<accession>A0A4C1SD77</accession>
<name>A0A4C1SD77_EUMVA</name>
<keyword evidence="2" id="KW-1185">Reference proteome</keyword>
<organism evidence="1 2">
    <name type="scientific">Eumeta variegata</name>
    <name type="common">Bagworm moth</name>
    <name type="synonym">Eumeta japonica</name>
    <dbReference type="NCBI Taxonomy" id="151549"/>
    <lineage>
        <taxon>Eukaryota</taxon>
        <taxon>Metazoa</taxon>
        <taxon>Ecdysozoa</taxon>
        <taxon>Arthropoda</taxon>
        <taxon>Hexapoda</taxon>
        <taxon>Insecta</taxon>
        <taxon>Pterygota</taxon>
        <taxon>Neoptera</taxon>
        <taxon>Endopterygota</taxon>
        <taxon>Lepidoptera</taxon>
        <taxon>Glossata</taxon>
        <taxon>Ditrysia</taxon>
        <taxon>Tineoidea</taxon>
        <taxon>Psychidae</taxon>
        <taxon>Oiketicinae</taxon>
        <taxon>Eumeta</taxon>
    </lineage>
</organism>
<proteinExistence type="predicted"/>
<dbReference type="AlphaFoldDB" id="A0A4C1SD77"/>
<reference evidence="1 2" key="1">
    <citation type="journal article" date="2019" name="Commun. Biol.">
        <title>The bagworm genome reveals a unique fibroin gene that provides high tensile strength.</title>
        <authorList>
            <person name="Kono N."/>
            <person name="Nakamura H."/>
            <person name="Ohtoshi R."/>
            <person name="Tomita M."/>
            <person name="Numata K."/>
            <person name="Arakawa K."/>
        </authorList>
    </citation>
    <scope>NUCLEOTIDE SEQUENCE [LARGE SCALE GENOMIC DNA]</scope>
</reference>
<gene>
    <name evidence="1" type="ORF">EVAR_71326_1</name>
</gene>